<evidence type="ECO:0000313" key="2">
    <source>
        <dbReference type="EMBL" id="MFA9478298.1"/>
    </source>
</evidence>
<reference evidence="2 3" key="1">
    <citation type="submission" date="2024-08" db="EMBL/GenBank/DDBJ databases">
        <title>Whole-genome sequencing of halo(alkali)philic microorganisms from hypersaline lakes.</title>
        <authorList>
            <person name="Sorokin D.Y."/>
            <person name="Merkel A.Y."/>
            <person name="Messina E."/>
            <person name="Yakimov M."/>
        </authorList>
    </citation>
    <scope>NUCLEOTIDE SEQUENCE [LARGE SCALE GENOMIC DNA]</scope>
    <source>
        <strain evidence="2 3">AB-hyl4</strain>
    </source>
</reference>
<dbReference type="InterPro" id="IPR003111">
    <property type="entry name" value="Lon_prtase_N"/>
</dbReference>
<dbReference type="InterPro" id="IPR046336">
    <property type="entry name" value="Lon_prtase_N_sf"/>
</dbReference>
<dbReference type="PANTHER" id="PTHR46732:SF8">
    <property type="entry name" value="ATP-DEPENDENT PROTEASE LA (LON) DOMAIN PROTEIN"/>
    <property type="match status" value="1"/>
</dbReference>
<dbReference type="InterPro" id="IPR015947">
    <property type="entry name" value="PUA-like_sf"/>
</dbReference>
<evidence type="ECO:0000313" key="3">
    <source>
        <dbReference type="Proteomes" id="UP001575105"/>
    </source>
</evidence>
<proteinExistence type="predicted"/>
<dbReference type="SMART" id="SM00464">
    <property type="entry name" value="LON"/>
    <property type="match status" value="1"/>
</dbReference>
<sequence>MNASSAGIDVGFDAGLESCMAEALTIDFDSPVPLFPLANCVLLPHAVVPLHIFEPRYRAMTREALDEAGLVAMAVFAGDGWKQDYTGNPAIREHVCVGYLVRHEKLPGGRFNVLMQGICRAKVVRELEHEPYRLAMLEPTEVEAPMEIDLSEHRTRIESMLNEPALKSLASVHAMHRWLSEDLPTSAMIDLAALTLSQMVDERYAMLAEPDADRRALWLEQYLRKLRELVEQADRLGSGKMEGERYTVYLN</sequence>
<dbReference type="PANTHER" id="PTHR46732">
    <property type="entry name" value="ATP-DEPENDENT PROTEASE LA (LON) DOMAIN PROTEIN"/>
    <property type="match status" value="1"/>
</dbReference>
<accession>A0ABV4U7Q2</accession>
<dbReference type="PROSITE" id="PS51787">
    <property type="entry name" value="LON_N"/>
    <property type="match status" value="1"/>
</dbReference>
<organism evidence="2 3">
    <name type="scientific">Natronomicrosphaera hydrolytica</name>
    <dbReference type="NCBI Taxonomy" id="3242702"/>
    <lineage>
        <taxon>Bacteria</taxon>
        <taxon>Pseudomonadati</taxon>
        <taxon>Planctomycetota</taxon>
        <taxon>Phycisphaerae</taxon>
        <taxon>Phycisphaerales</taxon>
        <taxon>Phycisphaeraceae</taxon>
        <taxon>Natronomicrosphaera</taxon>
    </lineage>
</organism>
<dbReference type="Pfam" id="PF02190">
    <property type="entry name" value="LON_substr_bdg"/>
    <property type="match status" value="1"/>
</dbReference>
<dbReference type="Proteomes" id="UP001575105">
    <property type="component" value="Unassembled WGS sequence"/>
</dbReference>
<keyword evidence="3" id="KW-1185">Reference proteome</keyword>
<dbReference type="RefSeq" id="WP_425345221.1">
    <property type="nucleotide sequence ID" value="NZ_JBGUBD010000004.1"/>
</dbReference>
<gene>
    <name evidence="2" type="ORF">ACERK3_08315</name>
</gene>
<dbReference type="Gene3D" id="2.30.130.40">
    <property type="entry name" value="LON domain-like"/>
    <property type="match status" value="1"/>
</dbReference>
<evidence type="ECO:0000259" key="1">
    <source>
        <dbReference type="PROSITE" id="PS51787"/>
    </source>
</evidence>
<dbReference type="EMBL" id="JBGUBD010000004">
    <property type="protein sequence ID" value="MFA9478298.1"/>
    <property type="molecule type" value="Genomic_DNA"/>
</dbReference>
<comment type="caution">
    <text evidence="2">The sequence shown here is derived from an EMBL/GenBank/DDBJ whole genome shotgun (WGS) entry which is preliminary data.</text>
</comment>
<feature type="domain" description="Lon N-terminal" evidence="1">
    <location>
        <begin position="32"/>
        <end position="227"/>
    </location>
</feature>
<protein>
    <submittedName>
        <fullName evidence="2">LON peptidase substrate-binding domain-containing protein</fullName>
    </submittedName>
</protein>
<name>A0ABV4U7Q2_9BACT</name>
<dbReference type="SUPFAM" id="SSF88697">
    <property type="entry name" value="PUA domain-like"/>
    <property type="match status" value="1"/>
</dbReference>